<dbReference type="Proteomes" id="UP000004090">
    <property type="component" value="Unassembled WGS sequence"/>
</dbReference>
<protein>
    <submittedName>
        <fullName evidence="1">Uncharacterized protein</fullName>
    </submittedName>
</protein>
<comment type="caution">
    <text evidence="1">The sequence shown here is derived from an EMBL/GenBank/DDBJ whole genome shotgun (WGS) entry which is preliminary data.</text>
</comment>
<gene>
    <name evidence="1" type="ORF">EUBDOL_00614</name>
</gene>
<reference evidence="1 2" key="1">
    <citation type="submission" date="2007-09" db="EMBL/GenBank/DDBJ databases">
        <title>Draft genome sequence of Eubacterium dolichum (DSM 3991).</title>
        <authorList>
            <person name="Sudarsanam P."/>
            <person name="Ley R."/>
            <person name="Guruge J."/>
            <person name="Turnbaugh P.J."/>
            <person name="Mahowald M."/>
            <person name="Liep D."/>
            <person name="Gordon J."/>
        </authorList>
    </citation>
    <scope>NUCLEOTIDE SEQUENCE [LARGE SCALE GENOMIC DNA]</scope>
    <source>
        <strain evidence="1 2">DSM 3991</strain>
    </source>
</reference>
<dbReference type="AlphaFoldDB" id="A8R9U8"/>
<proteinExistence type="predicted"/>
<name>A8R9U8_9FIRM</name>
<evidence type="ECO:0000313" key="2">
    <source>
        <dbReference type="Proteomes" id="UP000004090"/>
    </source>
</evidence>
<evidence type="ECO:0000313" key="1">
    <source>
        <dbReference type="EMBL" id="EDP11436.1"/>
    </source>
</evidence>
<dbReference type="EMBL" id="ABAW02000018">
    <property type="protein sequence ID" value="EDP11436.1"/>
    <property type="molecule type" value="Genomic_DNA"/>
</dbReference>
<accession>A8R9U8</accession>
<sequence>MFLNKIRNLDKVGGHFVKIVFIFDLRGENEFVVNER</sequence>
<reference evidence="1 2" key="2">
    <citation type="submission" date="2007-09" db="EMBL/GenBank/DDBJ databases">
        <authorList>
            <person name="Fulton L."/>
            <person name="Clifton S."/>
            <person name="Fulton B."/>
            <person name="Xu J."/>
            <person name="Minx P."/>
            <person name="Pepin K.H."/>
            <person name="Johnson M."/>
            <person name="Thiruvilangam P."/>
            <person name="Bhonagiri V."/>
            <person name="Nash W.E."/>
            <person name="Mardis E.R."/>
            <person name="Wilson R.K."/>
        </authorList>
    </citation>
    <scope>NUCLEOTIDE SEQUENCE [LARGE SCALE GENOMIC DNA]</scope>
    <source>
        <strain evidence="1 2">DSM 3991</strain>
    </source>
</reference>
<dbReference type="HOGENOM" id="CLU_3356227_0_0_9"/>
<organism evidence="1 2">
    <name type="scientific">Amedibacillus dolichus DSM 3991</name>
    <dbReference type="NCBI Taxonomy" id="428127"/>
    <lineage>
        <taxon>Bacteria</taxon>
        <taxon>Bacillati</taxon>
        <taxon>Bacillota</taxon>
        <taxon>Erysipelotrichia</taxon>
        <taxon>Erysipelotrichales</taxon>
        <taxon>Erysipelotrichaceae</taxon>
        <taxon>Amedibacillus</taxon>
    </lineage>
</organism>